<dbReference type="Proteomes" id="UP000829494">
    <property type="component" value="Chromosome"/>
</dbReference>
<dbReference type="InterPro" id="IPR058548">
    <property type="entry name" value="MlaB-like_STAS"/>
</dbReference>
<dbReference type="SUPFAM" id="SSF52091">
    <property type="entry name" value="SpoIIaa-like"/>
    <property type="match status" value="1"/>
</dbReference>
<dbReference type="GeneID" id="66856130"/>
<name>A0ABY3Z462_STRRM</name>
<dbReference type="PANTHER" id="PTHR33495">
    <property type="entry name" value="ANTI-SIGMA FACTOR ANTAGONIST TM_1081-RELATED-RELATED"/>
    <property type="match status" value="1"/>
</dbReference>
<organism evidence="3 4">
    <name type="scientific">Streptomyces rimosus subsp. rimosus</name>
    <dbReference type="NCBI Taxonomy" id="132474"/>
    <lineage>
        <taxon>Bacteria</taxon>
        <taxon>Bacillati</taxon>
        <taxon>Actinomycetota</taxon>
        <taxon>Actinomycetes</taxon>
        <taxon>Kitasatosporales</taxon>
        <taxon>Streptomycetaceae</taxon>
        <taxon>Streptomyces</taxon>
    </lineage>
</organism>
<dbReference type="RefSeq" id="WP_003980981.1">
    <property type="nucleotide sequence ID" value="NZ_CP043497.1"/>
</dbReference>
<evidence type="ECO:0000259" key="2">
    <source>
        <dbReference type="PROSITE" id="PS50801"/>
    </source>
</evidence>
<sequence length="170" mass="17451">MADPGTSLDSPRTGAVGSRVPPPRSRARRGPQRTPVADGQPERLPQAAPSAESADPDFAVLIVRGRMDLATLPTLRERLRRLPRAPGSLLIVDLSEVTDCCPLALGPLVAAARRARSQGGDLRLVLPSPAARAALQTSGLNRLLPVFPGLDTATGTAAAGPPGPPEGAAA</sequence>
<evidence type="ECO:0000313" key="4">
    <source>
        <dbReference type="Proteomes" id="UP000829494"/>
    </source>
</evidence>
<reference evidence="3 4" key="1">
    <citation type="submission" date="2022-03" db="EMBL/GenBank/DDBJ databases">
        <title>Complete genome of Streptomyces rimosus ssp. rimosus R7 (=ATCC 10970).</title>
        <authorList>
            <person name="Beganovic S."/>
            <person name="Ruckert C."/>
            <person name="Busche T."/>
            <person name="Kalinowski J."/>
            <person name="Wittmann C."/>
        </authorList>
    </citation>
    <scope>NUCLEOTIDE SEQUENCE [LARGE SCALE GENOMIC DNA]</scope>
    <source>
        <strain evidence="3 4">R7</strain>
    </source>
</reference>
<accession>A0ABY3Z462</accession>
<dbReference type="CDD" id="cd07043">
    <property type="entry name" value="STAS_anti-anti-sigma_factors"/>
    <property type="match status" value="1"/>
</dbReference>
<dbReference type="InterPro" id="IPR002645">
    <property type="entry name" value="STAS_dom"/>
</dbReference>
<dbReference type="InterPro" id="IPR036513">
    <property type="entry name" value="STAS_dom_sf"/>
</dbReference>
<feature type="domain" description="STAS" evidence="2">
    <location>
        <begin position="56"/>
        <end position="157"/>
    </location>
</feature>
<gene>
    <name evidence="3" type="primary">rsbV6</name>
    <name evidence="3" type="ORF">SRIMR7_21670</name>
</gene>
<dbReference type="Pfam" id="PF13466">
    <property type="entry name" value="STAS_2"/>
    <property type="match status" value="1"/>
</dbReference>
<dbReference type="PROSITE" id="PS50801">
    <property type="entry name" value="STAS"/>
    <property type="match status" value="1"/>
</dbReference>
<dbReference type="EMBL" id="CP094298">
    <property type="protein sequence ID" value="UNZ04765.1"/>
    <property type="molecule type" value="Genomic_DNA"/>
</dbReference>
<keyword evidence="4" id="KW-1185">Reference proteome</keyword>
<evidence type="ECO:0000256" key="1">
    <source>
        <dbReference type="SAM" id="MobiDB-lite"/>
    </source>
</evidence>
<evidence type="ECO:0000313" key="3">
    <source>
        <dbReference type="EMBL" id="UNZ04765.1"/>
    </source>
</evidence>
<dbReference type="PANTHER" id="PTHR33495:SF2">
    <property type="entry name" value="ANTI-SIGMA FACTOR ANTAGONIST TM_1081-RELATED"/>
    <property type="match status" value="1"/>
</dbReference>
<feature type="region of interest" description="Disordered" evidence="1">
    <location>
        <begin position="1"/>
        <end position="52"/>
    </location>
</feature>
<proteinExistence type="predicted"/>
<protein>
    <submittedName>
        <fullName evidence="3">Anti-sigma-B factor antagonist</fullName>
    </submittedName>
</protein>
<dbReference type="Gene3D" id="3.30.750.24">
    <property type="entry name" value="STAS domain"/>
    <property type="match status" value="1"/>
</dbReference>